<dbReference type="RefSeq" id="WP_274201347.1">
    <property type="nucleotide sequence ID" value="NZ_JAQZAO010000006.1"/>
</dbReference>
<evidence type="ECO:0000313" key="3">
    <source>
        <dbReference type="EMBL" id="MDD7966817.1"/>
    </source>
</evidence>
<keyword evidence="4" id="KW-1185">Reference proteome</keyword>
<dbReference type="InterPro" id="IPR036514">
    <property type="entry name" value="SGNH_hydro_sf"/>
</dbReference>
<feature type="domain" description="SGNH hydrolase-type esterase" evidence="2">
    <location>
        <begin position="57"/>
        <end position="297"/>
    </location>
</feature>
<comment type="caution">
    <text evidence="3">The sequence shown here is derived from an EMBL/GenBank/DDBJ whole genome shotgun (WGS) entry which is preliminary data.</text>
</comment>
<protein>
    <submittedName>
        <fullName evidence="3">SGNH/GDSL hydrolase family protein</fullName>
    </submittedName>
</protein>
<dbReference type="PANTHER" id="PTHR37981:SF1">
    <property type="entry name" value="SGNH HYDROLASE-TYPE ESTERASE DOMAIN-CONTAINING PROTEIN"/>
    <property type="match status" value="1"/>
</dbReference>
<proteinExistence type="predicted"/>
<evidence type="ECO:0000256" key="1">
    <source>
        <dbReference type="SAM" id="SignalP"/>
    </source>
</evidence>
<dbReference type="Proteomes" id="UP001300763">
    <property type="component" value="Unassembled WGS sequence"/>
</dbReference>
<sequence>MAPIGPLRRGLVTLVAAVGLTALGLPAALADNGDGPGGGGGGGGNGGGTGVVEYVNMGDSYSAGSGVLPPAPGAPPQCLQSARNWGHVLAARWGIESDAFTDVSCGAAETRHFTEAQYPGVPPQVEALSTSTDVVTMTIGGNDSGVFIGTIQACTTAAALTLGRGNPCEEQNGDRFTDTIEDVTYPSLVEALETVKAAAPDARIAIAGYLQILPEEDGCYPVMPVARGDVPYINDIQATLNDAVRRAAEATDVTYVDVTAASQGHDACQPIGTRWVEPAVAGTNPVVVHPNALGEQAMADRAAEELGLREPVRTPDAPLAVGGP</sequence>
<dbReference type="GO" id="GO:0016787">
    <property type="term" value="F:hydrolase activity"/>
    <property type="evidence" value="ECO:0007669"/>
    <property type="project" value="UniProtKB-KW"/>
</dbReference>
<dbReference type="Gene3D" id="3.40.50.1110">
    <property type="entry name" value="SGNH hydrolase"/>
    <property type="match status" value="1"/>
</dbReference>
<name>A0ABT5SVE6_9PSEU</name>
<dbReference type="InterPro" id="IPR013830">
    <property type="entry name" value="SGNH_hydro"/>
</dbReference>
<dbReference type="Pfam" id="PF13472">
    <property type="entry name" value="Lipase_GDSL_2"/>
    <property type="match status" value="1"/>
</dbReference>
<evidence type="ECO:0000313" key="4">
    <source>
        <dbReference type="Proteomes" id="UP001300763"/>
    </source>
</evidence>
<organism evidence="3 4">
    <name type="scientific">Actinomycetospora lemnae</name>
    <dbReference type="NCBI Taxonomy" id="3019891"/>
    <lineage>
        <taxon>Bacteria</taxon>
        <taxon>Bacillati</taxon>
        <taxon>Actinomycetota</taxon>
        <taxon>Actinomycetes</taxon>
        <taxon>Pseudonocardiales</taxon>
        <taxon>Pseudonocardiaceae</taxon>
        <taxon>Actinomycetospora</taxon>
    </lineage>
</organism>
<dbReference type="CDD" id="cd01823">
    <property type="entry name" value="SEST_like"/>
    <property type="match status" value="1"/>
</dbReference>
<feature type="chain" id="PRO_5045604331" evidence="1">
    <location>
        <begin position="31"/>
        <end position="324"/>
    </location>
</feature>
<gene>
    <name evidence="3" type="ORF">PGB27_15890</name>
</gene>
<feature type="signal peptide" evidence="1">
    <location>
        <begin position="1"/>
        <end position="30"/>
    </location>
</feature>
<dbReference type="PANTHER" id="PTHR37981">
    <property type="entry name" value="LIPASE 2"/>
    <property type="match status" value="1"/>
</dbReference>
<accession>A0ABT5SVE6</accession>
<keyword evidence="3" id="KW-0378">Hydrolase</keyword>
<reference evidence="3 4" key="1">
    <citation type="submission" date="2023-02" db="EMBL/GenBank/DDBJ databases">
        <title>Genome sequencing required for Actinomycetospora new species description.</title>
        <authorList>
            <person name="Saimee Y."/>
            <person name="Duangmal K."/>
        </authorList>
    </citation>
    <scope>NUCLEOTIDE SEQUENCE [LARGE SCALE GENOMIC DNA]</scope>
    <source>
        <strain evidence="3 4">DW7H6</strain>
    </source>
</reference>
<dbReference type="InterPro" id="IPR037460">
    <property type="entry name" value="SEST-like"/>
</dbReference>
<dbReference type="EMBL" id="JAQZAO010000006">
    <property type="protein sequence ID" value="MDD7966817.1"/>
    <property type="molecule type" value="Genomic_DNA"/>
</dbReference>
<keyword evidence="1" id="KW-0732">Signal</keyword>
<evidence type="ECO:0000259" key="2">
    <source>
        <dbReference type="Pfam" id="PF13472"/>
    </source>
</evidence>
<dbReference type="SUPFAM" id="SSF52266">
    <property type="entry name" value="SGNH hydrolase"/>
    <property type="match status" value="1"/>
</dbReference>